<evidence type="ECO:0000313" key="1">
    <source>
        <dbReference type="EMBL" id="DAF92941.1"/>
    </source>
</evidence>
<protein>
    <submittedName>
        <fullName evidence="1">Uncharacterized protein</fullName>
    </submittedName>
</protein>
<proteinExistence type="predicted"/>
<sequence>MNLIGEDIKLMRDRYDEALCLQGIPTKYQYPIYVEHNAQGESIIDHMSSAIDTNIFLDSNPKIKTYKRYGWVVENSSDLPFLLHCSFNLPNVQKDCMFAFSGQYTGLPDRIFRVTEITYDLQAPDHLICQVIPVYDKHQTVGRTKQEIKHRFNKSNTFIQKDFDYRGDVYTTKEETGEKGVNRT</sequence>
<organism evidence="1">
    <name type="scientific">Siphoviridae sp. ctX5W26</name>
    <dbReference type="NCBI Taxonomy" id="2825540"/>
    <lineage>
        <taxon>Viruses</taxon>
        <taxon>Duplodnaviria</taxon>
        <taxon>Heunggongvirae</taxon>
        <taxon>Uroviricota</taxon>
        <taxon>Caudoviricetes</taxon>
    </lineage>
</organism>
<dbReference type="EMBL" id="BK016076">
    <property type="protein sequence ID" value="DAF92941.1"/>
    <property type="molecule type" value="Genomic_DNA"/>
</dbReference>
<name>A0A8S5UEN0_9CAUD</name>
<reference evidence="1" key="1">
    <citation type="journal article" date="2021" name="Proc. Natl. Acad. Sci. U.S.A.">
        <title>A Catalog of Tens of Thousands of Viruses from Human Metagenomes Reveals Hidden Associations with Chronic Diseases.</title>
        <authorList>
            <person name="Tisza M.J."/>
            <person name="Buck C.B."/>
        </authorList>
    </citation>
    <scope>NUCLEOTIDE SEQUENCE</scope>
    <source>
        <strain evidence="1">CtX5W26</strain>
    </source>
</reference>
<accession>A0A8S5UEN0</accession>